<dbReference type="Proteomes" id="UP000280066">
    <property type="component" value="Unassembled WGS sequence"/>
</dbReference>
<proteinExistence type="predicted"/>
<name>A0A3R9P7H5_9BACT</name>
<evidence type="ECO:0000313" key="4">
    <source>
        <dbReference type="Proteomes" id="UP000280066"/>
    </source>
</evidence>
<feature type="domain" description="Cytochrome b5 heme-binding" evidence="2">
    <location>
        <begin position="46"/>
        <end position="118"/>
    </location>
</feature>
<dbReference type="InterPro" id="IPR036400">
    <property type="entry name" value="Cyt_B5-like_heme/steroid_sf"/>
</dbReference>
<dbReference type="SMART" id="SM01117">
    <property type="entry name" value="Cyt-b5"/>
    <property type="match status" value="1"/>
</dbReference>
<dbReference type="SUPFAM" id="SSF55856">
    <property type="entry name" value="Cytochrome b5-like heme/steroid binding domain"/>
    <property type="match status" value="1"/>
</dbReference>
<dbReference type="AlphaFoldDB" id="A0A3R9P7H5"/>
<evidence type="ECO:0000313" key="3">
    <source>
        <dbReference type="EMBL" id="RSK30118.1"/>
    </source>
</evidence>
<dbReference type="EMBL" id="RWIS01000010">
    <property type="protein sequence ID" value="RSK30118.1"/>
    <property type="molecule type" value="Genomic_DNA"/>
</dbReference>
<dbReference type="OrthoDB" id="711041at2"/>
<organism evidence="3 4">
    <name type="scientific">Hymenobacter metallilatus</name>
    <dbReference type="NCBI Taxonomy" id="2493666"/>
    <lineage>
        <taxon>Bacteria</taxon>
        <taxon>Pseudomonadati</taxon>
        <taxon>Bacteroidota</taxon>
        <taxon>Cytophagia</taxon>
        <taxon>Cytophagales</taxon>
        <taxon>Hymenobacteraceae</taxon>
        <taxon>Hymenobacter</taxon>
    </lineage>
</organism>
<sequence>MQTPISPADSFAEDAKPDAANEGVTEAASSAILPQPATGNPQPVTYTRGQLALRNGQDRDEIWVAYRGLVYDVSRSRLWKRGNHYEHWAGQDLTKELDHDAPHTPNVFDKFPVIGRLA</sequence>
<reference evidence="3 4" key="1">
    <citation type="submission" date="2018-12" db="EMBL/GenBank/DDBJ databases">
        <authorList>
            <person name="Feng G."/>
            <person name="Zhu H."/>
        </authorList>
    </citation>
    <scope>NUCLEOTIDE SEQUENCE [LARGE SCALE GENOMIC DNA]</scope>
    <source>
        <strain evidence="3 4">9PBR-2</strain>
    </source>
</reference>
<dbReference type="InterPro" id="IPR001199">
    <property type="entry name" value="Cyt_B5-like_heme/steroid-bd"/>
</dbReference>
<evidence type="ECO:0000259" key="2">
    <source>
        <dbReference type="SMART" id="SM01117"/>
    </source>
</evidence>
<protein>
    <recommendedName>
        <fullName evidence="2">Cytochrome b5 heme-binding domain-containing protein</fullName>
    </recommendedName>
</protein>
<keyword evidence="4" id="KW-1185">Reference proteome</keyword>
<evidence type="ECO:0000256" key="1">
    <source>
        <dbReference type="SAM" id="MobiDB-lite"/>
    </source>
</evidence>
<accession>A0A3R9P7H5</accession>
<dbReference type="Pfam" id="PF00173">
    <property type="entry name" value="Cyt-b5"/>
    <property type="match status" value="1"/>
</dbReference>
<feature type="region of interest" description="Disordered" evidence="1">
    <location>
        <begin position="1"/>
        <end position="44"/>
    </location>
</feature>
<comment type="caution">
    <text evidence="3">The sequence shown here is derived from an EMBL/GenBank/DDBJ whole genome shotgun (WGS) entry which is preliminary data.</text>
</comment>
<dbReference type="Gene3D" id="3.10.120.10">
    <property type="entry name" value="Cytochrome b5-like heme/steroid binding domain"/>
    <property type="match status" value="1"/>
</dbReference>
<gene>
    <name evidence="3" type="ORF">EI290_14785</name>
</gene>